<evidence type="ECO:0000256" key="1">
    <source>
        <dbReference type="SAM" id="MobiDB-lite"/>
    </source>
</evidence>
<feature type="compositionally biased region" description="Basic residues" evidence="1">
    <location>
        <begin position="119"/>
        <end position="128"/>
    </location>
</feature>
<dbReference type="EMBL" id="JBJQOH010000002">
    <property type="protein sequence ID" value="KAL3696194.1"/>
    <property type="molecule type" value="Genomic_DNA"/>
</dbReference>
<evidence type="ECO:0000313" key="2">
    <source>
        <dbReference type="EMBL" id="KAL3696194.1"/>
    </source>
</evidence>
<name>A0ABD3I0X2_9MARC</name>
<dbReference type="Proteomes" id="UP001633002">
    <property type="component" value="Unassembled WGS sequence"/>
</dbReference>
<reference evidence="2 3" key="1">
    <citation type="submission" date="2024-09" db="EMBL/GenBank/DDBJ databases">
        <title>Chromosome-scale assembly of Riccia sorocarpa.</title>
        <authorList>
            <person name="Paukszto L."/>
        </authorList>
    </citation>
    <scope>NUCLEOTIDE SEQUENCE [LARGE SCALE GENOMIC DNA]</scope>
    <source>
        <strain evidence="2">LP-2024</strain>
        <tissue evidence="2">Aerial parts of the thallus</tissue>
    </source>
</reference>
<protein>
    <submittedName>
        <fullName evidence="2">Uncharacterized protein</fullName>
    </submittedName>
</protein>
<organism evidence="2 3">
    <name type="scientific">Riccia sorocarpa</name>
    <dbReference type="NCBI Taxonomy" id="122646"/>
    <lineage>
        <taxon>Eukaryota</taxon>
        <taxon>Viridiplantae</taxon>
        <taxon>Streptophyta</taxon>
        <taxon>Embryophyta</taxon>
        <taxon>Marchantiophyta</taxon>
        <taxon>Marchantiopsida</taxon>
        <taxon>Marchantiidae</taxon>
        <taxon>Marchantiales</taxon>
        <taxon>Ricciaceae</taxon>
        <taxon>Riccia</taxon>
    </lineage>
</organism>
<evidence type="ECO:0000313" key="3">
    <source>
        <dbReference type="Proteomes" id="UP001633002"/>
    </source>
</evidence>
<sequence>MRRLTLACKPIYVTPFLYYLYKAHGWLEPDEERRHGKPDTFVEEIIASDKETTAEESTTPPRILTKRIIPKTSVAACRTKTQVQKRTIVERIACRDDLDFESDTSNTRLDIEKDDPLPKRKAVVRKRTSAVSPMKKPEQKRVRHLELDPSPSDEDNRNVGPSHTSAPGFKFGVQTDEENLQQLEQRQPKTLVFFNVNGVFAVAQRVLNRLSTLARE</sequence>
<gene>
    <name evidence="2" type="ORF">R1sor_010270</name>
</gene>
<feature type="compositionally biased region" description="Basic and acidic residues" evidence="1">
    <location>
        <begin position="135"/>
        <end position="147"/>
    </location>
</feature>
<proteinExistence type="predicted"/>
<accession>A0ABD3I0X2</accession>
<keyword evidence="3" id="KW-1185">Reference proteome</keyword>
<feature type="compositionally biased region" description="Basic and acidic residues" evidence="1">
    <location>
        <begin position="109"/>
        <end position="118"/>
    </location>
</feature>
<feature type="region of interest" description="Disordered" evidence="1">
    <location>
        <begin position="108"/>
        <end position="168"/>
    </location>
</feature>
<comment type="caution">
    <text evidence="2">The sequence shown here is derived from an EMBL/GenBank/DDBJ whole genome shotgun (WGS) entry which is preliminary data.</text>
</comment>
<dbReference type="AlphaFoldDB" id="A0ABD3I0X2"/>